<evidence type="ECO:0000313" key="1">
    <source>
        <dbReference type="EMBL" id="KAJ9067714.1"/>
    </source>
</evidence>
<keyword evidence="2" id="KW-1185">Reference proteome</keyword>
<dbReference type="Proteomes" id="UP001165960">
    <property type="component" value="Unassembled WGS sequence"/>
</dbReference>
<protein>
    <submittedName>
        <fullName evidence="1">Uncharacterized protein</fullName>
    </submittedName>
</protein>
<sequence length="433" mass="49985">MLPWFILKESFENLDEFSLAELRLACRSFNQIIQPIFFRAHPPEKVNSGEVRHLYIGKRKLLRILKIKSTDLRYLQKSHISISQIFPNLVSLILILESVIKEESIRYLVKELYNYRNLKYLSIRDYHEINLLLQLKPFIQKLDFLYVDNPYEIIVNSKEFEGLKVLMFDYSCINQKGITAQALNIFREVVLVNRNVPFLSSRTDSILYSNWISYDSNNTEYLAKFPIGYLQSEEALGKCYQMEQFPAGLYATDSQLDFFALLATPNVVEHCIVTRNFAEDGESKVPPPGIFNIPSLDLTIHESGLFRPGRDQFQATKLSLNLVRGWSSTYFQSIVDCFPNLQHLYVTEMSPSHFVPFNNLSIPNLLHFYFRGKNALVCNEIAKAAPNLVCIHTNSINTRFLENRTPPLKIAPYQNITGFGGEIGEIAGYDKYL</sequence>
<name>A0ACC2SZ93_9FUNG</name>
<gene>
    <name evidence="1" type="ORF">DSO57_1036344</name>
</gene>
<proteinExistence type="predicted"/>
<organism evidence="1 2">
    <name type="scientific">Entomophthora muscae</name>
    <dbReference type="NCBI Taxonomy" id="34485"/>
    <lineage>
        <taxon>Eukaryota</taxon>
        <taxon>Fungi</taxon>
        <taxon>Fungi incertae sedis</taxon>
        <taxon>Zoopagomycota</taxon>
        <taxon>Entomophthoromycotina</taxon>
        <taxon>Entomophthoromycetes</taxon>
        <taxon>Entomophthorales</taxon>
        <taxon>Entomophthoraceae</taxon>
        <taxon>Entomophthora</taxon>
    </lineage>
</organism>
<dbReference type="EMBL" id="QTSX02003897">
    <property type="protein sequence ID" value="KAJ9067714.1"/>
    <property type="molecule type" value="Genomic_DNA"/>
</dbReference>
<accession>A0ACC2SZ93</accession>
<evidence type="ECO:0000313" key="2">
    <source>
        <dbReference type="Proteomes" id="UP001165960"/>
    </source>
</evidence>
<comment type="caution">
    <text evidence="1">The sequence shown here is derived from an EMBL/GenBank/DDBJ whole genome shotgun (WGS) entry which is preliminary data.</text>
</comment>
<reference evidence="1" key="1">
    <citation type="submission" date="2022-04" db="EMBL/GenBank/DDBJ databases">
        <title>Genome of the entomopathogenic fungus Entomophthora muscae.</title>
        <authorList>
            <person name="Elya C."/>
            <person name="Lovett B.R."/>
            <person name="Lee E."/>
            <person name="Macias A.M."/>
            <person name="Hajek A.E."/>
            <person name="De Bivort B.L."/>
            <person name="Kasson M.T."/>
            <person name="De Fine Licht H.H."/>
            <person name="Stajich J.E."/>
        </authorList>
    </citation>
    <scope>NUCLEOTIDE SEQUENCE</scope>
    <source>
        <strain evidence="1">Berkeley</strain>
    </source>
</reference>